<proteinExistence type="predicted"/>
<dbReference type="Gene3D" id="3.30.70.1990">
    <property type="match status" value="1"/>
</dbReference>
<dbReference type="RefSeq" id="XP_047844791.1">
    <property type="nucleotide sequence ID" value="XM_047988793.1"/>
</dbReference>
<sequence length="470" mass="51924">MWTLLAGAALLIGACSATEQVIFKDVVIVGGGASGSYAAVRIRDDFGKSVALIEKKGRLGGHVDTFIDPATGTPLDFGVKSFIDEGNATGFFDRLGIQRKHGAPSRLNTTYIDFHARKVVDFRPPTMAKQTDALKRYLAIVEPWEHLIQPGYFNFPDPNAIPDDFLIPYGAFATKHNLEEATPFIYQVTGLGLGNITNELTLFVLQTFTAAMARSTLGLQDSFVPVSGRNQDVYDAVAGVLGSDVFYNSEVFDALRTRSGVQLDIKNTETGHITTVEAKRLLVAIEPTAENMKPFHLHREEDDIFRKFKYTRRYAGILDTDLLGVNASYFNLPLNAAPNNYLSYPKIPYDARIDYMGVGRYFRVNVIGDENFEESSAKEQVKCDIQTLIDVGVVPAADDVAALDWADFSDHGPMYAHVSAKEVASGFFQKLYGLQGRSSTWWAGAAWSVHYQTALWAYVDVLLPKLMQGL</sequence>
<feature type="chain" id="PRO_5040433124" description="Beta-cyclopiazonate dehydrogenase" evidence="1">
    <location>
        <begin position="18"/>
        <end position="470"/>
    </location>
</feature>
<dbReference type="KEGG" id="ptkz:JDV02_007311"/>
<accession>A0A9Q8QKF0</accession>
<dbReference type="Gene3D" id="3.50.50.60">
    <property type="entry name" value="FAD/NAD(P)-binding domain"/>
    <property type="match status" value="1"/>
</dbReference>
<evidence type="ECO:0008006" key="4">
    <source>
        <dbReference type="Google" id="ProtNLM"/>
    </source>
</evidence>
<evidence type="ECO:0000313" key="2">
    <source>
        <dbReference type="EMBL" id="UNI21310.1"/>
    </source>
</evidence>
<dbReference type="InterPro" id="IPR036188">
    <property type="entry name" value="FAD/NAD-bd_sf"/>
</dbReference>
<dbReference type="Proteomes" id="UP000829364">
    <property type="component" value="Chromosome 6"/>
</dbReference>
<evidence type="ECO:0000256" key="1">
    <source>
        <dbReference type="SAM" id="SignalP"/>
    </source>
</evidence>
<dbReference type="AlphaFoldDB" id="A0A9Q8QKF0"/>
<keyword evidence="1" id="KW-0732">Signal</keyword>
<feature type="signal peptide" evidence="1">
    <location>
        <begin position="1"/>
        <end position="17"/>
    </location>
</feature>
<dbReference type="Gene3D" id="1.10.405.20">
    <property type="match status" value="1"/>
</dbReference>
<dbReference type="EMBL" id="CP086359">
    <property type="protein sequence ID" value="UNI21310.1"/>
    <property type="molecule type" value="Genomic_DNA"/>
</dbReference>
<protein>
    <recommendedName>
        <fullName evidence="4">Beta-cyclopiazonate dehydrogenase</fullName>
    </recommendedName>
</protein>
<organism evidence="2 3">
    <name type="scientific">Purpureocillium takamizusanense</name>
    <dbReference type="NCBI Taxonomy" id="2060973"/>
    <lineage>
        <taxon>Eukaryota</taxon>
        <taxon>Fungi</taxon>
        <taxon>Dikarya</taxon>
        <taxon>Ascomycota</taxon>
        <taxon>Pezizomycotina</taxon>
        <taxon>Sordariomycetes</taxon>
        <taxon>Hypocreomycetidae</taxon>
        <taxon>Hypocreales</taxon>
        <taxon>Ophiocordycipitaceae</taxon>
        <taxon>Purpureocillium</taxon>
    </lineage>
</organism>
<dbReference type="OrthoDB" id="68575at2759"/>
<name>A0A9Q8QKF0_9HYPO</name>
<dbReference type="SUPFAM" id="SSF51905">
    <property type="entry name" value="FAD/NAD(P)-binding domain"/>
    <property type="match status" value="1"/>
</dbReference>
<evidence type="ECO:0000313" key="3">
    <source>
        <dbReference type="Proteomes" id="UP000829364"/>
    </source>
</evidence>
<keyword evidence="3" id="KW-1185">Reference proteome</keyword>
<dbReference type="Pfam" id="PF13450">
    <property type="entry name" value="NAD_binding_8"/>
    <property type="match status" value="1"/>
</dbReference>
<gene>
    <name evidence="2" type="ORF">JDV02_007311</name>
</gene>
<dbReference type="GeneID" id="72069259"/>
<reference evidence="2" key="1">
    <citation type="submission" date="2021-11" db="EMBL/GenBank/DDBJ databases">
        <title>Purpureocillium_takamizusanense_genome.</title>
        <authorList>
            <person name="Nguyen N.-H."/>
        </authorList>
    </citation>
    <scope>NUCLEOTIDE SEQUENCE</scope>
    <source>
        <strain evidence="2">PT3</strain>
    </source>
</reference>